<evidence type="ECO:0000256" key="3">
    <source>
        <dbReference type="ARBA" id="ARBA00023125"/>
    </source>
</evidence>
<sequence length="200" mass="21798">MIAYLKGKLVHKDPTYLIIDIQGIGYEVKISLTTYSMVKDEEAILLHTYLHIKEDAHTLYGFRDPAEKKAFLELISINGVGPNTGLMVLSSLSVGELEQAILHNDPATIQRVKGIGAKTAQRIVLELKDKIKKEGIIGSEGSPEGFIQNSNKLKQEALQALITLGFTKAQAEKNITTVLKKSGPDVSLEALIKASLKSSS</sequence>
<dbReference type="InterPro" id="IPR011114">
    <property type="entry name" value="RuvA_C"/>
</dbReference>
<evidence type="ECO:0000256" key="2">
    <source>
        <dbReference type="ARBA" id="ARBA00022763"/>
    </source>
</evidence>
<organism evidence="8 9">
    <name type="scientific">Cyclobacterium lianum</name>
    <dbReference type="NCBI Taxonomy" id="388280"/>
    <lineage>
        <taxon>Bacteria</taxon>
        <taxon>Pseudomonadati</taxon>
        <taxon>Bacteroidota</taxon>
        <taxon>Cytophagia</taxon>
        <taxon>Cytophagales</taxon>
        <taxon>Cyclobacteriaceae</taxon>
        <taxon>Cyclobacterium</taxon>
    </lineage>
</organism>
<dbReference type="InterPro" id="IPR013849">
    <property type="entry name" value="DNA_helicase_Holl-junc_RuvA_I"/>
</dbReference>
<dbReference type="Pfam" id="PF14520">
    <property type="entry name" value="HHH_5"/>
    <property type="match status" value="1"/>
</dbReference>
<dbReference type="AlphaFoldDB" id="A0A1M7PWQ5"/>
<keyword evidence="8" id="KW-0347">Helicase</keyword>
<evidence type="ECO:0000256" key="6">
    <source>
        <dbReference type="HAMAP-Rule" id="MF_00031"/>
    </source>
</evidence>
<comment type="caution">
    <text evidence="6">Lacks conserved residue(s) required for the propagation of feature annotation.</text>
</comment>
<feature type="domain" description="Helix-hairpin-helix DNA-binding motif class 1" evidence="7">
    <location>
        <begin position="107"/>
        <end position="126"/>
    </location>
</feature>
<dbReference type="InterPro" id="IPR000085">
    <property type="entry name" value="RuvA"/>
</dbReference>
<keyword evidence="1 6" id="KW-0963">Cytoplasm</keyword>
<dbReference type="GO" id="GO:0006310">
    <property type="term" value="P:DNA recombination"/>
    <property type="evidence" value="ECO:0007669"/>
    <property type="project" value="UniProtKB-UniRule"/>
</dbReference>
<dbReference type="HAMAP" id="MF_00031">
    <property type="entry name" value="DNA_HJ_migration_RuvA"/>
    <property type="match status" value="1"/>
</dbReference>
<keyword evidence="8" id="KW-0378">Hydrolase</keyword>
<name>A0A1M7PWQ5_9BACT</name>
<evidence type="ECO:0000313" key="9">
    <source>
        <dbReference type="Proteomes" id="UP000184513"/>
    </source>
</evidence>
<comment type="similarity">
    <text evidence="6">Belongs to the RuvA family.</text>
</comment>
<keyword evidence="4 6" id="KW-0233">DNA recombination</keyword>
<dbReference type="OrthoDB" id="5293449at2"/>
<dbReference type="SUPFAM" id="SSF47781">
    <property type="entry name" value="RuvA domain 2-like"/>
    <property type="match status" value="1"/>
</dbReference>
<keyword evidence="8" id="KW-0547">Nucleotide-binding</keyword>
<dbReference type="GO" id="GO:0009379">
    <property type="term" value="C:Holliday junction helicase complex"/>
    <property type="evidence" value="ECO:0007669"/>
    <property type="project" value="InterPro"/>
</dbReference>
<keyword evidence="5 6" id="KW-0234">DNA repair</keyword>
<dbReference type="InterPro" id="IPR036267">
    <property type="entry name" value="RuvA_C_sf"/>
</dbReference>
<evidence type="ECO:0000256" key="5">
    <source>
        <dbReference type="ARBA" id="ARBA00023204"/>
    </source>
</evidence>
<feature type="domain" description="Helix-hairpin-helix DNA-binding motif class 1" evidence="7">
    <location>
        <begin position="72"/>
        <end position="91"/>
    </location>
</feature>
<accession>A0A1M7PWQ5</accession>
<dbReference type="InterPro" id="IPR012340">
    <property type="entry name" value="NA-bd_OB-fold"/>
</dbReference>
<dbReference type="GO" id="GO:0009378">
    <property type="term" value="F:four-way junction helicase activity"/>
    <property type="evidence" value="ECO:0007669"/>
    <property type="project" value="InterPro"/>
</dbReference>
<comment type="subcellular location">
    <subcellularLocation>
        <location evidence="6">Cytoplasm</location>
    </subcellularLocation>
</comment>
<keyword evidence="9" id="KW-1185">Reference proteome</keyword>
<comment type="domain">
    <text evidence="6">Has three domains with a flexible linker between the domains II and III and assumes an 'L' shape. Domain III is highly mobile and contacts RuvB.</text>
</comment>
<dbReference type="Proteomes" id="UP000184513">
    <property type="component" value="Unassembled WGS sequence"/>
</dbReference>
<comment type="subunit">
    <text evidence="6">Homotetramer. Forms an RuvA(8)-RuvB(12)-Holliday junction (HJ) complex. HJ DNA is sandwiched between 2 RuvA tetramers; dsDNA enters through RuvA and exits via RuvB. An RuvB hexamer assembles on each DNA strand where it exits the tetramer. Each RuvB hexamer is contacted by two RuvA subunits (via domain III) on 2 adjacent RuvB subunits; this complex drives branch migration. In the full resolvosome a probable DNA-RuvA(4)-RuvB(12)-RuvC(2) complex forms which resolves the HJ.</text>
</comment>
<dbReference type="InterPro" id="IPR010994">
    <property type="entry name" value="RuvA_2-like"/>
</dbReference>
<evidence type="ECO:0000256" key="1">
    <source>
        <dbReference type="ARBA" id="ARBA00022490"/>
    </source>
</evidence>
<dbReference type="Gene3D" id="2.40.50.140">
    <property type="entry name" value="Nucleic acid-binding proteins"/>
    <property type="match status" value="1"/>
</dbReference>
<keyword evidence="3 6" id="KW-0238">DNA-binding</keyword>
<dbReference type="SMART" id="SM00278">
    <property type="entry name" value="HhH1"/>
    <property type="match status" value="2"/>
</dbReference>
<protein>
    <recommendedName>
        <fullName evidence="6">Holliday junction branch migration complex subunit RuvA</fullName>
    </recommendedName>
</protein>
<keyword evidence="8" id="KW-0067">ATP-binding</keyword>
<reference evidence="8 9" key="1">
    <citation type="submission" date="2016-11" db="EMBL/GenBank/DDBJ databases">
        <authorList>
            <person name="Jaros S."/>
            <person name="Januszkiewicz K."/>
            <person name="Wedrychowicz H."/>
        </authorList>
    </citation>
    <scope>NUCLEOTIDE SEQUENCE [LARGE SCALE GENOMIC DNA]</scope>
    <source>
        <strain evidence="8 9">CGMCC 1.6102</strain>
    </source>
</reference>
<dbReference type="CDD" id="cd14332">
    <property type="entry name" value="UBA_RuvA_C"/>
    <property type="match status" value="1"/>
</dbReference>
<proteinExistence type="inferred from homology"/>
<keyword evidence="2 6" id="KW-0227">DNA damage</keyword>
<dbReference type="GO" id="GO:0005737">
    <property type="term" value="C:cytoplasm"/>
    <property type="evidence" value="ECO:0007669"/>
    <property type="project" value="UniProtKB-SubCell"/>
</dbReference>
<dbReference type="RefSeq" id="WP_073095911.1">
    <property type="nucleotide sequence ID" value="NZ_FRCY01000011.1"/>
</dbReference>
<dbReference type="NCBIfam" id="TIGR00084">
    <property type="entry name" value="ruvA"/>
    <property type="match status" value="1"/>
</dbReference>
<evidence type="ECO:0000256" key="4">
    <source>
        <dbReference type="ARBA" id="ARBA00023172"/>
    </source>
</evidence>
<dbReference type="SUPFAM" id="SSF46929">
    <property type="entry name" value="DNA helicase RuvA subunit, C-terminal domain"/>
    <property type="match status" value="1"/>
</dbReference>
<dbReference type="Pfam" id="PF07499">
    <property type="entry name" value="RuvA_C"/>
    <property type="match status" value="1"/>
</dbReference>
<dbReference type="Gene3D" id="1.10.8.10">
    <property type="entry name" value="DNA helicase RuvA subunit, C-terminal domain"/>
    <property type="match status" value="1"/>
</dbReference>
<dbReference type="SUPFAM" id="SSF50249">
    <property type="entry name" value="Nucleic acid-binding proteins"/>
    <property type="match status" value="1"/>
</dbReference>
<dbReference type="STRING" id="388280.SAMN04488057_11182"/>
<gene>
    <name evidence="6" type="primary">ruvA</name>
    <name evidence="8" type="ORF">SAMN04488057_11182</name>
</gene>
<dbReference type="GO" id="GO:0048476">
    <property type="term" value="C:Holliday junction resolvase complex"/>
    <property type="evidence" value="ECO:0007669"/>
    <property type="project" value="UniProtKB-UniRule"/>
</dbReference>
<dbReference type="Gene3D" id="1.10.150.20">
    <property type="entry name" value="5' to 3' exonuclease, C-terminal subdomain"/>
    <property type="match status" value="1"/>
</dbReference>
<comment type="function">
    <text evidence="6">The RuvA-RuvB-RuvC complex processes Holliday junction (HJ) DNA during genetic recombination and DNA repair, while the RuvA-RuvB complex plays an important role in the rescue of blocked DNA replication forks via replication fork reversal (RFR). RuvA specifically binds to HJ cruciform DNA, conferring on it an open structure. The RuvB hexamer acts as an ATP-dependent pump, pulling dsDNA into and through the RuvAB complex. HJ branch migration allows RuvC to scan DNA until it finds its consensus sequence, where it cleaves and resolves the cruciform DNA.</text>
</comment>
<dbReference type="GO" id="GO:0005524">
    <property type="term" value="F:ATP binding"/>
    <property type="evidence" value="ECO:0007669"/>
    <property type="project" value="InterPro"/>
</dbReference>
<dbReference type="GO" id="GO:0006281">
    <property type="term" value="P:DNA repair"/>
    <property type="evidence" value="ECO:0007669"/>
    <property type="project" value="UniProtKB-UniRule"/>
</dbReference>
<evidence type="ECO:0000259" key="7">
    <source>
        <dbReference type="SMART" id="SM00278"/>
    </source>
</evidence>
<dbReference type="InterPro" id="IPR003583">
    <property type="entry name" value="Hlx-hairpin-Hlx_DNA-bd_motif"/>
</dbReference>
<feature type="region of interest" description="Domain III" evidence="6">
    <location>
        <begin position="155"/>
        <end position="200"/>
    </location>
</feature>
<dbReference type="GO" id="GO:0000400">
    <property type="term" value="F:four-way junction DNA binding"/>
    <property type="evidence" value="ECO:0007669"/>
    <property type="project" value="UniProtKB-UniRule"/>
</dbReference>
<evidence type="ECO:0000313" key="8">
    <source>
        <dbReference type="EMBL" id="SHN22026.1"/>
    </source>
</evidence>
<dbReference type="EMBL" id="FRCY01000011">
    <property type="protein sequence ID" value="SHN22026.1"/>
    <property type="molecule type" value="Genomic_DNA"/>
</dbReference>
<dbReference type="Pfam" id="PF01330">
    <property type="entry name" value="RuvA_N"/>
    <property type="match status" value="1"/>
</dbReference>